<sequence length="91" mass="9911">MADDLSQSALRELTLALDVPQVDRNEHAFARMCEVAQALAHQMNGVITDDNGVLLPPEAMAVIAQQLEHLYDTLEQHGLSAGSALARRLFS</sequence>
<accession>A0A1J5QFQ5</accession>
<dbReference type="SUPFAM" id="SSF64383">
    <property type="entry name" value="Cell-division protein ZipA, C-terminal domain"/>
    <property type="match status" value="1"/>
</dbReference>
<gene>
    <name evidence="2" type="ORF">GALL_419640</name>
</gene>
<comment type="caution">
    <text evidence="2">The sequence shown here is derived from an EMBL/GenBank/DDBJ whole genome shotgun (WGS) entry which is preliminary data.</text>
</comment>
<protein>
    <recommendedName>
        <fullName evidence="1">ZipA C-terminal FtsZ-binding domain-containing protein</fullName>
    </recommendedName>
</protein>
<reference evidence="2" key="1">
    <citation type="submission" date="2016-10" db="EMBL/GenBank/DDBJ databases">
        <title>Sequence of Gallionella enrichment culture.</title>
        <authorList>
            <person name="Poehlein A."/>
            <person name="Muehling M."/>
            <person name="Daniel R."/>
        </authorList>
    </citation>
    <scope>NUCLEOTIDE SEQUENCE</scope>
</reference>
<feature type="domain" description="ZipA C-terminal FtsZ-binding" evidence="1">
    <location>
        <begin position="3"/>
        <end position="66"/>
    </location>
</feature>
<dbReference type="InterPro" id="IPR036765">
    <property type="entry name" value="ZipA_FtsZ-bd_C_sf"/>
</dbReference>
<name>A0A1J5QFQ5_9ZZZZ</name>
<organism evidence="2">
    <name type="scientific">mine drainage metagenome</name>
    <dbReference type="NCBI Taxonomy" id="410659"/>
    <lineage>
        <taxon>unclassified sequences</taxon>
        <taxon>metagenomes</taxon>
        <taxon>ecological metagenomes</taxon>
    </lineage>
</organism>
<evidence type="ECO:0000313" key="2">
    <source>
        <dbReference type="EMBL" id="OIQ76355.1"/>
    </source>
</evidence>
<proteinExistence type="predicted"/>
<dbReference type="AlphaFoldDB" id="A0A1J5QFQ5"/>
<dbReference type="Pfam" id="PF04354">
    <property type="entry name" value="ZipA_C"/>
    <property type="match status" value="1"/>
</dbReference>
<dbReference type="GO" id="GO:0090529">
    <property type="term" value="P:cell septum assembly"/>
    <property type="evidence" value="ECO:0007669"/>
    <property type="project" value="InterPro"/>
</dbReference>
<dbReference type="InterPro" id="IPR007449">
    <property type="entry name" value="ZipA_FtsZ-bd_C"/>
</dbReference>
<evidence type="ECO:0000259" key="1">
    <source>
        <dbReference type="Pfam" id="PF04354"/>
    </source>
</evidence>
<dbReference type="Gene3D" id="3.30.1400.10">
    <property type="entry name" value="ZipA, C-terminal FtsZ-binding domain"/>
    <property type="match status" value="1"/>
</dbReference>
<dbReference type="EMBL" id="MLJW01001891">
    <property type="protein sequence ID" value="OIQ76355.1"/>
    <property type="molecule type" value="Genomic_DNA"/>
</dbReference>